<dbReference type="KEGG" id="fcy:FRACYDRAFT_235393"/>
<dbReference type="InterPro" id="IPR036249">
    <property type="entry name" value="Thioredoxin-like_sf"/>
</dbReference>
<dbReference type="PANTHER" id="PTHR12289:SF41">
    <property type="entry name" value="FAILED AXON CONNECTIONS-RELATED"/>
    <property type="match status" value="1"/>
</dbReference>
<feature type="domain" description="Thioredoxin-like fold" evidence="1">
    <location>
        <begin position="21"/>
        <end position="124"/>
    </location>
</feature>
<evidence type="ECO:0000313" key="2">
    <source>
        <dbReference type="EMBL" id="OEU19346.1"/>
    </source>
</evidence>
<evidence type="ECO:0000259" key="1">
    <source>
        <dbReference type="Pfam" id="PF17172"/>
    </source>
</evidence>
<proteinExistence type="predicted"/>
<dbReference type="OrthoDB" id="39381at2759"/>
<dbReference type="AlphaFoldDB" id="A0A1E7FMH9"/>
<dbReference type="SUPFAM" id="SSF52833">
    <property type="entry name" value="Thioredoxin-like"/>
    <property type="match status" value="1"/>
</dbReference>
<dbReference type="GO" id="GO:0005737">
    <property type="term" value="C:cytoplasm"/>
    <property type="evidence" value="ECO:0007669"/>
    <property type="project" value="TreeGrafter"/>
</dbReference>
<sequence length="189" mass="21650">MAKKIVLYSFPPVPYSYSMSPFGLKAEAFLRMNNIPYEMCYTSSFGKNGTIPYLRLFDGDGDDSDGIYEEVSDSNEIINRLLNDPEFDTSLCENGLTNEQKAIAHTCLRMLEEHTAQTGFYFRYALQMPEFCEATELRERVFMGDESSFGSFIFHMFKKKGPEGTLKKAKCRGFTRYIHGISAWNLNPL</sequence>
<dbReference type="Pfam" id="PF17172">
    <property type="entry name" value="GST_N_4"/>
    <property type="match status" value="1"/>
</dbReference>
<dbReference type="EMBL" id="KV784355">
    <property type="protein sequence ID" value="OEU19346.1"/>
    <property type="molecule type" value="Genomic_DNA"/>
</dbReference>
<keyword evidence="3" id="KW-1185">Reference proteome</keyword>
<name>A0A1E7FMH9_9STRA</name>
<evidence type="ECO:0000313" key="3">
    <source>
        <dbReference type="Proteomes" id="UP000095751"/>
    </source>
</evidence>
<dbReference type="InParanoid" id="A0A1E7FMH9"/>
<reference evidence="2 3" key="1">
    <citation type="submission" date="2016-09" db="EMBL/GenBank/DDBJ databases">
        <title>Extensive genetic diversity and differential bi-allelic expression allows diatom success in the polar Southern Ocean.</title>
        <authorList>
            <consortium name="DOE Joint Genome Institute"/>
            <person name="Mock T."/>
            <person name="Otillar R.P."/>
            <person name="Strauss J."/>
            <person name="Dupont C."/>
            <person name="Frickenhaus S."/>
            <person name="Maumus F."/>
            <person name="Mcmullan M."/>
            <person name="Sanges R."/>
            <person name="Schmutz J."/>
            <person name="Toseland A."/>
            <person name="Valas R."/>
            <person name="Veluchamy A."/>
            <person name="Ward B.J."/>
            <person name="Allen A."/>
            <person name="Barry K."/>
            <person name="Falciatore A."/>
            <person name="Ferrante M."/>
            <person name="Fortunato A.E."/>
            <person name="Gloeckner G."/>
            <person name="Gruber A."/>
            <person name="Hipkin R."/>
            <person name="Janech M."/>
            <person name="Kroth P."/>
            <person name="Leese F."/>
            <person name="Lindquist E."/>
            <person name="Lyon B.R."/>
            <person name="Martin J."/>
            <person name="Mayer C."/>
            <person name="Parker M."/>
            <person name="Quesneville H."/>
            <person name="Raymond J."/>
            <person name="Uhlig C."/>
            <person name="Valentin K.U."/>
            <person name="Worden A.Z."/>
            <person name="Armbrust E.V."/>
            <person name="Bowler C."/>
            <person name="Green B."/>
            <person name="Moulton V."/>
            <person name="Van Oosterhout C."/>
            <person name="Grigoriev I."/>
        </authorList>
    </citation>
    <scope>NUCLEOTIDE SEQUENCE [LARGE SCALE GENOMIC DNA]</scope>
    <source>
        <strain evidence="2 3">CCMP1102</strain>
    </source>
</reference>
<gene>
    <name evidence="2" type="ORF">FRACYDRAFT_235393</name>
</gene>
<dbReference type="InterPro" id="IPR050931">
    <property type="entry name" value="Mito_Protein_Transport_Metaxin"/>
</dbReference>
<dbReference type="PANTHER" id="PTHR12289">
    <property type="entry name" value="METAXIN RELATED"/>
    <property type="match status" value="1"/>
</dbReference>
<organism evidence="2 3">
    <name type="scientific">Fragilariopsis cylindrus CCMP1102</name>
    <dbReference type="NCBI Taxonomy" id="635003"/>
    <lineage>
        <taxon>Eukaryota</taxon>
        <taxon>Sar</taxon>
        <taxon>Stramenopiles</taxon>
        <taxon>Ochrophyta</taxon>
        <taxon>Bacillariophyta</taxon>
        <taxon>Bacillariophyceae</taxon>
        <taxon>Bacillariophycidae</taxon>
        <taxon>Bacillariales</taxon>
        <taxon>Bacillariaceae</taxon>
        <taxon>Fragilariopsis</taxon>
    </lineage>
</organism>
<dbReference type="Proteomes" id="UP000095751">
    <property type="component" value="Unassembled WGS sequence"/>
</dbReference>
<accession>A0A1E7FMH9</accession>
<dbReference type="InterPro" id="IPR012336">
    <property type="entry name" value="Thioredoxin-like_fold"/>
</dbReference>
<protein>
    <recommendedName>
        <fullName evidence="1">Thioredoxin-like fold domain-containing protein</fullName>
    </recommendedName>
</protein>